<dbReference type="Proteomes" id="UP000093592">
    <property type="component" value="Unassembled WGS sequence"/>
</dbReference>
<keyword evidence="1" id="KW-1133">Transmembrane helix</keyword>
<dbReference type="OrthoDB" id="370375at2"/>
<keyword evidence="1" id="KW-0472">Membrane</keyword>
<gene>
    <name evidence="2" type="ORF">A5707_00035</name>
</gene>
<reference evidence="3" key="1">
    <citation type="submission" date="2016-06" db="EMBL/GenBank/DDBJ databases">
        <authorList>
            <person name="Sutton G."/>
            <person name="Brinkac L."/>
            <person name="Sanka R."/>
            <person name="Adams M."/>
            <person name="Lau E."/>
            <person name="Sam S."/>
            <person name="Sreng N."/>
            <person name="Him V."/>
            <person name="Kerleguer A."/>
            <person name="Cheng S."/>
        </authorList>
    </citation>
    <scope>NUCLEOTIDE SEQUENCE [LARGE SCALE GENOMIC DNA]</scope>
    <source>
        <strain evidence="3">E861</strain>
    </source>
</reference>
<dbReference type="InterPro" id="IPR021218">
    <property type="entry name" value="DUF2784"/>
</dbReference>
<dbReference type="EMBL" id="LZKJ01000001">
    <property type="protein sequence ID" value="OBI53976.1"/>
    <property type="molecule type" value="Genomic_DNA"/>
</dbReference>
<evidence type="ECO:0000256" key="1">
    <source>
        <dbReference type="SAM" id="Phobius"/>
    </source>
</evidence>
<name>A0A1A2ZY24_9MYCO</name>
<feature type="transmembrane region" description="Helical" evidence="1">
    <location>
        <begin position="6"/>
        <end position="28"/>
    </location>
</feature>
<protein>
    <recommendedName>
        <fullName evidence="4">DUF2784 domain-containing protein</fullName>
    </recommendedName>
</protein>
<accession>A0A1A2ZY24</accession>
<evidence type="ECO:0000313" key="2">
    <source>
        <dbReference type="EMBL" id="OBI53976.1"/>
    </source>
</evidence>
<feature type="transmembrane region" description="Helical" evidence="1">
    <location>
        <begin position="35"/>
        <end position="58"/>
    </location>
</feature>
<proteinExistence type="predicted"/>
<comment type="caution">
    <text evidence="2">The sequence shown here is derived from an EMBL/GenBank/DDBJ whole genome shotgun (WGS) entry which is preliminary data.</text>
</comment>
<sequence>MYEILVALAVAVHFAFIAYLMVGGFLALRWRRTIWLHAVAVVWGVGSAAGHVGCPLTGLERWARTKAGMAPLPSEGFIAHYITGVLYPAGWLGAMELALFAVVVASWTLYAWRSRQRDVANAARRPSG</sequence>
<evidence type="ECO:0008006" key="4">
    <source>
        <dbReference type="Google" id="ProtNLM"/>
    </source>
</evidence>
<dbReference type="Pfam" id="PF10861">
    <property type="entry name" value="DUF2784"/>
    <property type="match status" value="1"/>
</dbReference>
<evidence type="ECO:0000313" key="3">
    <source>
        <dbReference type="Proteomes" id="UP000093592"/>
    </source>
</evidence>
<feature type="transmembrane region" description="Helical" evidence="1">
    <location>
        <begin position="78"/>
        <end position="107"/>
    </location>
</feature>
<organism evidence="2 3">
    <name type="scientific">Mycobacterium kyorinense</name>
    <dbReference type="NCBI Taxonomy" id="487514"/>
    <lineage>
        <taxon>Bacteria</taxon>
        <taxon>Bacillati</taxon>
        <taxon>Actinomycetota</taxon>
        <taxon>Actinomycetes</taxon>
        <taxon>Mycobacteriales</taxon>
        <taxon>Mycobacteriaceae</taxon>
        <taxon>Mycobacterium</taxon>
    </lineage>
</organism>
<dbReference type="RefSeq" id="WP_065012486.1">
    <property type="nucleotide sequence ID" value="NZ_LZKJ01000001.1"/>
</dbReference>
<dbReference type="AlphaFoldDB" id="A0A1A2ZY24"/>
<keyword evidence="1" id="KW-0812">Transmembrane</keyword>